<evidence type="ECO:0000256" key="3">
    <source>
        <dbReference type="ARBA" id="ARBA00022692"/>
    </source>
</evidence>
<feature type="transmembrane region" description="Helical" evidence="7">
    <location>
        <begin position="50"/>
        <end position="70"/>
    </location>
</feature>
<comment type="caution">
    <text evidence="8">The sequence shown here is derived from an EMBL/GenBank/DDBJ whole genome shotgun (WGS) entry which is preliminary data.</text>
</comment>
<keyword evidence="9" id="KW-1185">Reference proteome</keyword>
<reference evidence="8 9" key="1">
    <citation type="journal article" date="2021" name="Nat. Commun.">
        <title>Incipient diploidization of the medicinal plant Perilla within 10,000 years.</title>
        <authorList>
            <person name="Zhang Y."/>
            <person name="Shen Q."/>
            <person name="Leng L."/>
            <person name="Zhang D."/>
            <person name="Chen S."/>
            <person name="Shi Y."/>
            <person name="Ning Z."/>
            <person name="Chen S."/>
        </authorList>
    </citation>
    <scope>NUCLEOTIDE SEQUENCE [LARGE SCALE GENOMIC DNA]</scope>
    <source>
        <strain evidence="9">cv. PC099</strain>
    </source>
</reference>
<organism evidence="8 9">
    <name type="scientific">Perilla frutescens var. hirtella</name>
    <name type="common">Perilla citriodora</name>
    <name type="synonym">Perilla setoyensis</name>
    <dbReference type="NCBI Taxonomy" id="608512"/>
    <lineage>
        <taxon>Eukaryota</taxon>
        <taxon>Viridiplantae</taxon>
        <taxon>Streptophyta</taxon>
        <taxon>Embryophyta</taxon>
        <taxon>Tracheophyta</taxon>
        <taxon>Spermatophyta</taxon>
        <taxon>Magnoliopsida</taxon>
        <taxon>eudicotyledons</taxon>
        <taxon>Gunneridae</taxon>
        <taxon>Pentapetalae</taxon>
        <taxon>asterids</taxon>
        <taxon>lamiids</taxon>
        <taxon>Lamiales</taxon>
        <taxon>Lamiaceae</taxon>
        <taxon>Nepetoideae</taxon>
        <taxon>Elsholtzieae</taxon>
        <taxon>Perilla</taxon>
    </lineage>
</organism>
<evidence type="ECO:0000256" key="1">
    <source>
        <dbReference type="ARBA" id="ARBA00004141"/>
    </source>
</evidence>
<evidence type="ECO:0000256" key="4">
    <source>
        <dbReference type="ARBA" id="ARBA00022989"/>
    </source>
</evidence>
<evidence type="ECO:0000256" key="6">
    <source>
        <dbReference type="SAM" id="MobiDB-lite"/>
    </source>
</evidence>
<feature type="transmembrane region" description="Helical" evidence="7">
    <location>
        <begin position="179"/>
        <end position="198"/>
    </location>
</feature>
<dbReference type="GO" id="GO:0016020">
    <property type="term" value="C:membrane"/>
    <property type="evidence" value="ECO:0007669"/>
    <property type="project" value="UniProtKB-SubCell"/>
</dbReference>
<feature type="transmembrane region" description="Helical" evidence="7">
    <location>
        <begin position="82"/>
        <end position="99"/>
    </location>
</feature>
<feature type="transmembrane region" description="Helical" evidence="7">
    <location>
        <begin position="141"/>
        <end position="159"/>
    </location>
</feature>
<dbReference type="Proteomes" id="UP001190926">
    <property type="component" value="Unassembled WGS sequence"/>
</dbReference>
<feature type="region of interest" description="Disordered" evidence="6">
    <location>
        <begin position="1"/>
        <end position="39"/>
    </location>
</feature>
<comment type="similarity">
    <text evidence="2">Belongs to the plant DMP1 protein family.</text>
</comment>
<dbReference type="AlphaFoldDB" id="A0AAD4JLK2"/>
<keyword evidence="4 7" id="KW-1133">Transmembrane helix</keyword>
<evidence type="ECO:0000256" key="5">
    <source>
        <dbReference type="ARBA" id="ARBA00023136"/>
    </source>
</evidence>
<dbReference type="GO" id="GO:0005737">
    <property type="term" value="C:cytoplasm"/>
    <property type="evidence" value="ECO:0007669"/>
    <property type="project" value="UniProtKB-ARBA"/>
</dbReference>
<accession>A0AAD4JLK2</accession>
<sequence>MSLRQRSSSSSIPNQASTAPPAENDLVSAKPSRPPPQTALSQALQSSANLANLLPTGTLLAFQILTPIFTNNGSCDAATRPMTLALLMVLAISCLLASFTDSLKCSNGEVHYGLVTRKGLWLFDNPDAAALPDLSKYRLNAMDVVHAFLSVVVFAAVALRDKNVVGCFYPKPGHEVQEVLDIVPIGIGLISSLLFVVFPTTRNGIGYPVTRDR</sequence>
<protein>
    <submittedName>
        <fullName evidence="8">Transmembrane protein</fullName>
    </submittedName>
</protein>
<evidence type="ECO:0000313" key="8">
    <source>
        <dbReference type="EMBL" id="KAH6835293.1"/>
    </source>
</evidence>
<keyword evidence="5 7" id="KW-0472">Membrane</keyword>
<feature type="compositionally biased region" description="Polar residues" evidence="6">
    <location>
        <begin position="1"/>
        <end position="18"/>
    </location>
</feature>
<dbReference type="EMBL" id="SDAM02000037">
    <property type="protein sequence ID" value="KAH6835293.1"/>
    <property type="molecule type" value="Genomic_DNA"/>
</dbReference>
<dbReference type="GO" id="GO:0010256">
    <property type="term" value="P:endomembrane system organization"/>
    <property type="evidence" value="ECO:0007669"/>
    <property type="project" value="TreeGrafter"/>
</dbReference>
<dbReference type="Pfam" id="PF05078">
    <property type="entry name" value="DUF679"/>
    <property type="match status" value="1"/>
</dbReference>
<dbReference type="PANTHER" id="PTHR31621:SF1">
    <property type="entry name" value="PROTEIN DMP5"/>
    <property type="match status" value="1"/>
</dbReference>
<proteinExistence type="inferred from homology"/>
<dbReference type="InterPro" id="IPR007770">
    <property type="entry name" value="DMP"/>
</dbReference>
<name>A0AAD4JLK2_PERFH</name>
<comment type="subcellular location">
    <subcellularLocation>
        <location evidence="1">Membrane</location>
        <topology evidence="1">Multi-pass membrane protein</topology>
    </subcellularLocation>
</comment>
<dbReference type="PANTHER" id="PTHR31621">
    <property type="entry name" value="PROTEIN DMP3"/>
    <property type="match status" value="1"/>
</dbReference>
<evidence type="ECO:0000256" key="7">
    <source>
        <dbReference type="SAM" id="Phobius"/>
    </source>
</evidence>
<gene>
    <name evidence="8" type="ORF">C2S53_014999</name>
</gene>
<evidence type="ECO:0000313" key="9">
    <source>
        <dbReference type="Proteomes" id="UP001190926"/>
    </source>
</evidence>
<evidence type="ECO:0000256" key="2">
    <source>
        <dbReference type="ARBA" id="ARBA00008707"/>
    </source>
</evidence>
<keyword evidence="3 7" id="KW-0812">Transmembrane</keyword>